<feature type="domain" description="Thioredoxin" evidence="6">
    <location>
        <begin position="1"/>
        <end position="104"/>
    </location>
</feature>
<keyword evidence="2 5" id="KW-1015">Disulfide bond</keyword>
<feature type="active site" description="Nucleophile" evidence="4">
    <location>
        <position position="33"/>
    </location>
</feature>
<reference evidence="7 8" key="1">
    <citation type="submission" date="2016-06" db="EMBL/GenBank/DDBJ databases">
        <title>Evolution of pathogenesis and genome organization in the Tremellales.</title>
        <authorList>
            <person name="Cuomo C."/>
            <person name="Litvintseva A."/>
            <person name="Heitman J."/>
            <person name="Chen Y."/>
            <person name="Sun S."/>
            <person name="Springer D."/>
            <person name="Dromer F."/>
            <person name="Young S."/>
            <person name="Zeng Q."/>
            <person name="Chapman S."/>
            <person name="Gujja S."/>
            <person name="Saif S."/>
            <person name="Birren B."/>
        </authorList>
    </citation>
    <scope>NUCLEOTIDE SEQUENCE [LARGE SCALE GENOMIC DNA]</scope>
    <source>
        <strain evidence="7 8">CBS 7118</strain>
    </source>
</reference>
<dbReference type="AlphaFoldDB" id="A0A1E3HH10"/>
<dbReference type="InterPro" id="IPR017937">
    <property type="entry name" value="Thioredoxin_CS"/>
</dbReference>
<evidence type="ECO:0000256" key="3">
    <source>
        <dbReference type="PIRNR" id="PIRNR000077"/>
    </source>
</evidence>
<dbReference type="OrthoDB" id="2121326at2759"/>
<sequence>MVNKFESYDQYKLLITGSDVVLIDFSATWCGPCKTISPIFESLESKHPHVKFYNVDVDEQPEIASDVGIRVMPTFIAFKDGKKLDNLVGANPQGLVELLATVSRA</sequence>
<name>A0A1E3HH10_9TREE</name>
<gene>
    <name evidence="7" type="ORF">L198_08157</name>
</gene>
<accession>A0A1E3HH10</accession>
<feature type="disulfide bond" description="Redox-active" evidence="5">
    <location>
        <begin position="30"/>
        <end position="33"/>
    </location>
</feature>
<evidence type="ECO:0000256" key="4">
    <source>
        <dbReference type="PIRSR" id="PIRSR000077-1"/>
    </source>
</evidence>
<dbReference type="Proteomes" id="UP000094819">
    <property type="component" value="Unassembled WGS sequence"/>
</dbReference>
<dbReference type="InterPro" id="IPR013766">
    <property type="entry name" value="Thioredoxin_domain"/>
</dbReference>
<dbReference type="RefSeq" id="XP_019027897.1">
    <property type="nucleotide sequence ID" value="XM_019180128.1"/>
</dbReference>
<comment type="caution">
    <text evidence="7">The sequence shown here is derived from an EMBL/GenBank/DDBJ whole genome shotgun (WGS) entry which is preliminary data.</text>
</comment>
<evidence type="ECO:0000256" key="1">
    <source>
        <dbReference type="ARBA" id="ARBA00020570"/>
    </source>
</evidence>
<dbReference type="PANTHER" id="PTHR46115">
    <property type="entry name" value="THIOREDOXIN-LIKE PROTEIN 1"/>
    <property type="match status" value="1"/>
</dbReference>
<dbReference type="NCBIfam" id="TIGR01068">
    <property type="entry name" value="thioredoxin"/>
    <property type="match status" value="1"/>
</dbReference>
<dbReference type="EMBL" id="AWGH01000055">
    <property type="protein sequence ID" value="ODN75627.1"/>
    <property type="molecule type" value="Genomic_DNA"/>
</dbReference>
<feature type="site" description="Contributes to redox potential value" evidence="4">
    <location>
        <position position="32"/>
    </location>
</feature>
<evidence type="ECO:0000313" key="7">
    <source>
        <dbReference type="EMBL" id="ODN75627.1"/>
    </source>
</evidence>
<dbReference type="CDD" id="cd02947">
    <property type="entry name" value="TRX_family"/>
    <property type="match status" value="1"/>
</dbReference>
<proteinExistence type="inferred from homology"/>
<dbReference type="PROSITE" id="PS00194">
    <property type="entry name" value="THIOREDOXIN_1"/>
    <property type="match status" value="1"/>
</dbReference>
<evidence type="ECO:0000313" key="8">
    <source>
        <dbReference type="Proteomes" id="UP000094819"/>
    </source>
</evidence>
<evidence type="ECO:0000256" key="2">
    <source>
        <dbReference type="ARBA" id="ARBA00023157"/>
    </source>
</evidence>
<dbReference type="FunFam" id="3.40.30.10:FF:000245">
    <property type="entry name" value="Thioredoxin"/>
    <property type="match status" value="1"/>
</dbReference>
<evidence type="ECO:0000259" key="6">
    <source>
        <dbReference type="PROSITE" id="PS51352"/>
    </source>
</evidence>
<dbReference type="GeneID" id="30197368"/>
<protein>
    <recommendedName>
        <fullName evidence="1 3">Thioredoxin</fullName>
    </recommendedName>
</protein>
<dbReference type="SUPFAM" id="SSF52833">
    <property type="entry name" value="Thioredoxin-like"/>
    <property type="match status" value="1"/>
</dbReference>
<evidence type="ECO:0000256" key="5">
    <source>
        <dbReference type="PIRSR" id="PIRSR000077-4"/>
    </source>
</evidence>
<dbReference type="InterPro" id="IPR036249">
    <property type="entry name" value="Thioredoxin-like_sf"/>
</dbReference>
<dbReference type="PIRSF" id="PIRSF000077">
    <property type="entry name" value="Thioredoxin"/>
    <property type="match status" value="1"/>
</dbReference>
<dbReference type="InterPro" id="IPR005746">
    <property type="entry name" value="Thioredoxin"/>
</dbReference>
<dbReference type="PRINTS" id="PR00421">
    <property type="entry name" value="THIOREDOXIN"/>
</dbReference>
<feature type="site" description="Deprotonates C-terminal active site Cys" evidence="4">
    <location>
        <position position="24"/>
    </location>
</feature>
<dbReference type="PROSITE" id="PS51352">
    <property type="entry name" value="THIOREDOXIN_2"/>
    <property type="match status" value="1"/>
</dbReference>
<keyword evidence="5" id="KW-0676">Redox-active center</keyword>
<comment type="similarity">
    <text evidence="3">Belongs to the thioredoxin family.</text>
</comment>
<dbReference type="GO" id="GO:0015035">
    <property type="term" value="F:protein-disulfide reductase activity"/>
    <property type="evidence" value="ECO:0007669"/>
    <property type="project" value="InterPro"/>
</dbReference>
<organism evidence="7 8">
    <name type="scientific">Cryptococcus wingfieldii CBS 7118</name>
    <dbReference type="NCBI Taxonomy" id="1295528"/>
    <lineage>
        <taxon>Eukaryota</taxon>
        <taxon>Fungi</taxon>
        <taxon>Dikarya</taxon>
        <taxon>Basidiomycota</taxon>
        <taxon>Agaricomycotina</taxon>
        <taxon>Tremellomycetes</taxon>
        <taxon>Tremellales</taxon>
        <taxon>Cryptococcaceae</taxon>
        <taxon>Cryptococcus</taxon>
    </lineage>
</organism>
<dbReference type="Pfam" id="PF00085">
    <property type="entry name" value="Thioredoxin"/>
    <property type="match status" value="1"/>
</dbReference>
<feature type="active site" description="Nucleophile" evidence="4">
    <location>
        <position position="30"/>
    </location>
</feature>
<dbReference type="Gene3D" id="3.40.30.10">
    <property type="entry name" value="Glutaredoxin"/>
    <property type="match status" value="1"/>
</dbReference>
<feature type="site" description="Contributes to redox potential value" evidence="4">
    <location>
        <position position="31"/>
    </location>
</feature>
<keyword evidence="8" id="KW-1185">Reference proteome</keyword>